<dbReference type="EMBL" id="CM026426">
    <property type="protein sequence ID" value="KAG0574512.1"/>
    <property type="molecule type" value="Genomic_DNA"/>
</dbReference>
<protein>
    <submittedName>
        <fullName evidence="2">Uncharacterized protein</fullName>
    </submittedName>
</protein>
<proteinExistence type="predicted"/>
<feature type="region of interest" description="Disordered" evidence="1">
    <location>
        <begin position="444"/>
        <end position="527"/>
    </location>
</feature>
<feature type="region of interest" description="Disordered" evidence="1">
    <location>
        <begin position="276"/>
        <end position="320"/>
    </location>
</feature>
<feature type="compositionally biased region" description="Basic and acidic residues" evidence="1">
    <location>
        <begin position="298"/>
        <end position="307"/>
    </location>
</feature>
<keyword evidence="3" id="KW-1185">Reference proteome</keyword>
<comment type="caution">
    <text evidence="2">The sequence shown here is derived from an EMBL/GenBank/DDBJ whole genome shotgun (WGS) entry which is preliminary data.</text>
</comment>
<dbReference type="Proteomes" id="UP000822688">
    <property type="component" value="Chromosome V"/>
</dbReference>
<organism evidence="2 3">
    <name type="scientific">Ceratodon purpureus</name>
    <name type="common">Fire moss</name>
    <name type="synonym">Dicranum purpureum</name>
    <dbReference type="NCBI Taxonomy" id="3225"/>
    <lineage>
        <taxon>Eukaryota</taxon>
        <taxon>Viridiplantae</taxon>
        <taxon>Streptophyta</taxon>
        <taxon>Embryophyta</taxon>
        <taxon>Bryophyta</taxon>
        <taxon>Bryophytina</taxon>
        <taxon>Bryopsida</taxon>
        <taxon>Dicranidae</taxon>
        <taxon>Pseudoditrichales</taxon>
        <taxon>Ditrichaceae</taxon>
        <taxon>Ceratodon</taxon>
    </lineage>
</organism>
<evidence type="ECO:0000256" key="1">
    <source>
        <dbReference type="SAM" id="MobiDB-lite"/>
    </source>
</evidence>
<feature type="region of interest" description="Disordered" evidence="1">
    <location>
        <begin position="607"/>
        <end position="626"/>
    </location>
</feature>
<feature type="compositionally biased region" description="Polar residues" evidence="1">
    <location>
        <begin position="446"/>
        <end position="464"/>
    </location>
</feature>
<reference evidence="2" key="1">
    <citation type="submission" date="2020-06" db="EMBL/GenBank/DDBJ databases">
        <title>WGS assembly of Ceratodon purpureus strain R40.</title>
        <authorList>
            <person name="Carey S.B."/>
            <person name="Jenkins J."/>
            <person name="Shu S."/>
            <person name="Lovell J.T."/>
            <person name="Sreedasyam A."/>
            <person name="Maumus F."/>
            <person name="Tiley G.P."/>
            <person name="Fernandez-Pozo N."/>
            <person name="Barry K."/>
            <person name="Chen C."/>
            <person name="Wang M."/>
            <person name="Lipzen A."/>
            <person name="Daum C."/>
            <person name="Saski C.A."/>
            <person name="Payton A.C."/>
            <person name="Mcbreen J.C."/>
            <person name="Conrad R.E."/>
            <person name="Kollar L.M."/>
            <person name="Olsson S."/>
            <person name="Huttunen S."/>
            <person name="Landis J.B."/>
            <person name="Wickett N.J."/>
            <person name="Johnson M.G."/>
            <person name="Rensing S.A."/>
            <person name="Grimwood J."/>
            <person name="Schmutz J."/>
            <person name="Mcdaniel S.F."/>
        </authorList>
    </citation>
    <scope>NUCLEOTIDE SEQUENCE</scope>
    <source>
        <strain evidence="2">R40</strain>
    </source>
</reference>
<evidence type="ECO:0000313" key="2">
    <source>
        <dbReference type="EMBL" id="KAG0574512.1"/>
    </source>
</evidence>
<feature type="compositionally biased region" description="Basic residues" evidence="1">
    <location>
        <begin position="477"/>
        <end position="486"/>
    </location>
</feature>
<dbReference type="AlphaFoldDB" id="A0A8T0HU04"/>
<sequence>MESGRGGASPFLANHGYFVSTLSDDEGDDDFWSKERRKEHRHTQSIWSPEILERNIGRRGEFKHQLQQFSFNSDQTNCSAPASQHSNIVYHSQFHLKKSRACSEASKYSMERSHELLMMRSIHEADFESSEVASVHRSGQKNVNLINSRLQHYVMEPTREVVVTSRVAANLANLEPSTADKNWTCNLEDAVGDDYPDPIDMEIYYNQPIHNNQTHRHFTAHRLGSEVTICDWDDKTTQADTGDCKSFSGMTRPQRECRYPITNPADYPFRETACDRRNDITSQKQKRLSRQFRAFRSSQEHGSDKSKYHPPSINTPTLRSLDPVKNSDIISGISGNAHDFLQKSHTSIDDQITCHEKKSRMQDTLPVSAAIRRKHVRFPHPRRRYAKHQHQEACNDKGDTRIRSEQVPSLEDIWALANTEAYTHDGSLQAQSLAKQGAHWNERNTLRTSQPPAESKETTSNASDKITAPERGTSAARMKKNSKTVKHGAPSTQSAKEQLLSAVNRARRGRQNNTRSNASESIANESDEEGKFLDAESAHLKCLQARQLQTLNVIDYKTPEIDEGTTYRLMKRVEGTERPGVDEACDRKDITCNIRVSYNVTASENSRRKDGAFPNLLPKKENTNQTRKACISSELAEKESMENRKLTATSTVHEDQRLQVRVHSLGQPVEEKNVKEQEHSKEPRLVVESKSRKVIQVNVKTPKQHKELALQSFKLLKVLRHLQVQRPVPGNCYGNTMTNAAPRCGYMAQYLKMQKFGAQGTRRLLG</sequence>
<accession>A0A8T0HU04</accession>
<evidence type="ECO:0000313" key="3">
    <source>
        <dbReference type="Proteomes" id="UP000822688"/>
    </source>
</evidence>
<feature type="compositionally biased region" description="Polar residues" evidence="1">
    <location>
        <begin position="511"/>
        <end position="524"/>
    </location>
</feature>
<name>A0A8T0HU04_CERPU</name>
<gene>
    <name evidence="2" type="ORF">KC19_VG267400</name>
</gene>